<dbReference type="RefSeq" id="WP_156742090.1">
    <property type="nucleotide sequence ID" value="NZ_CACRYJ010000050.1"/>
</dbReference>
<comment type="caution">
    <text evidence="3">The sequence shown here is derived from an EMBL/GenBank/DDBJ whole genome shotgun (WGS) entry which is preliminary data.</text>
</comment>
<reference evidence="3 4" key="1">
    <citation type="submission" date="2019-11" db="EMBL/GenBank/DDBJ databases">
        <authorList>
            <person name="Criscuolo A."/>
        </authorList>
    </citation>
    <scope>NUCLEOTIDE SEQUENCE [LARGE SCALE GENOMIC DNA]</scope>
    <source>
        <strain evidence="3">CIP111667</strain>
    </source>
</reference>
<sequence>MSEPTFLNDKYIRTAAVLDLIKKVLRRLLLAGAVIAVVGAVVGLLAAGLPGLWGALLAVAIGVLFTATTVAALYLVAGRGPELLQVVLLGGWIVKMGLLALVLLWLREQDFYSLPVFLVTLFVQVIASLVVELYTVVTAKIPYVSPGATTSTEETQAEDEGPTADPSDVEGGSPSSGGSAGENGAAEVAAEPRDRAPRSDADGA</sequence>
<evidence type="ECO:0000313" key="3">
    <source>
        <dbReference type="EMBL" id="VZO38676.1"/>
    </source>
</evidence>
<gene>
    <name evidence="3" type="ORF">HALOF300_03408</name>
</gene>
<dbReference type="Proteomes" id="UP000419743">
    <property type="component" value="Unassembled WGS sequence"/>
</dbReference>
<keyword evidence="2" id="KW-0812">Transmembrane</keyword>
<feature type="transmembrane region" description="Helical" evidence="2">
    <location>
        <begin position="28"/>
        <end position="49"/>
    </location>
</feature>
<feature type="transmembrane region" description="Helical" evidence="2">
    <location>
        <begin position="112"/>
        <end position="137"/>
    </location>
</feature>
<evidence type="ECO:0000256" key="1">
    <source>
        <dbReference type="SAM" id="MobiDB-lite"/>
    </source>
</evidence>
<protein>
    <recommendedName>
        <fullName evidence="5">ATP synthase protein I</fullName>
    </recommendedName>
</protein>
<feature type="region of interest" description="Disordered" evidence="1">
    <location>
        <begin position="147"/>
        <end position="204"/>
    </location>
</feature>
<dbReference type="EMBL" id="CACRYJ010000050">
    <property type="protein sequence ID" value="VZO38676.1"/>
    <property type="molecule type" value="Genomic_DNA"/>
</dbReference>
<evidence type="ECO:0008006" key="5">
    <source>
        <dbReference type="Google" id="ProtNLM"/>
    </source>
</evidence>
<evidence type="ECO:0000313" key="4">
    <source>
        <dbReference type="Proteomes" id="UP000419743"/>
    </source>
</evidence>
<keyword evidence="2" id="KW-0472">Membrane</keyword>
<feature type="compositionally biased region" description="Basic and acidic residues" evidence="1">
    <location>
        <begin position="190"/>
        <end position="204"/>
    </location>
</feature>
<name>A0A7M4DMN2_9MICO</name>
<dbReference type="AlphaFoldDB" id="A0A7M4DMN2"/>
<evidence type="ECO:0000256" key="2">
    <source>
        <dbReference type="SAM" id="Phobius"/>
    </source>
</evidence>
<organism evidence="3 4">
    <name type="scientific">Occultella aeris</name>
    <dbReference type="NCBI Taxonomy" id="2761496"/>
    <lineage>
        <taxon>Bacteria</taxon>
        <taxon>Bacillati</taxon>
        <taxon>Actinomycetota</taxon>
        <taxon>Actinomycetes</taxon>
        <taxon>Micrococcales</taxon>
        <taxon>Ruaniaceae</taxon>
        <taxon>Occultella</taxon>
    </lineage>
</organism>
<keyword evidence="4" id="KW-1185">Reference proteome</keyword>
<proteinExistence type="predicted"/>
<accession>A0A7M4DMN2</accession>
<feature type="transmembrane region" description="Helical" evidence="2">
    <location>
        <begin position="55"/>
        <end position="76"/>
    </location>
</feature>
<feature type="transmembrane region" description="Helical" evidence="2">
    <location>
        <begin position="83"/>
        <end position="106"/>
    </location>
</feature>
<keyword evidence="2" id="KW-1133">Transmembrane helix</keyword>